<dbReference type="AlphaFoldDB" id="A0AAX6DG13"/>
<accession>A0AAX6DG13</accession>
<comment type="caution">
    <text evidence="1">The sequence shown here is derived from an EMBL/GenBank/DDBJ whole genome shotgun (WGS) entry which is preliminary data.</text>
</comment>
<dbReference type="Proteomes" id="UP001140949">
    <property type="component" value="Unassembled WGS sequence"/>
</dbReference>
<name>A0AAX6DG13_IRIPA</name>
<reference evidence="1" key="2">
    <citation type="submission" date="2023-04" db="EMBL/GenBank/DDBJ databases">
        <authorList>
            <person name="Bruccoleri R.E."/>
            <person name="Oakeley E.J."/>
            <person name="Faust A.-M."/>
            <person name="Dessus-Babus S."/>
            <person name="Altorfer M."/>
            <person name="Burckhardt D."/>
            <person name="Oertli M."/>
            <person name="Naumann U."/>
            <person name="Petersen F."/>
            <person name="Wong J."/>
        </authorList>
    </citation>
    <scope>NUCLEOTIDE SEQUENCE</scope>
    <source>
        <strain evidence="1">GSM-AAB239-AS_SAM_17_03QT</strain>
        <tissue evidence="1">Leaf</tissue>
    </source>
</reference>
<reference evidence="1" key="1">
    <citation type="journal article" date="2023" name="GigaByte">
        <title>Genome assembly of the bearded iris, Iris pallida Lam.</title>
        <authorList>
            <person name="Bruccoleri R.E."/>
            <person name="Oakeley E.J."/>
            <person name="Faust A.M.E."/>
            <person name="Altorfer M."/>
            <person name="Dessus-Babus S."/>
            <person name="Burckhardt D."/>
            <person name="Oertli M."/>
            <person name="Naumann U."/>
            <person name="Petersen F."/>
            <person name="Wong J."/>
        </authorList>
    </citation>
    <scope>NUCLEOTIDE SEQUENCE</scope>
    <source>
        <strain evidence="1">GSM-AAB239-AS_SAM_17_03QT</strain>
    </source>
</reference>
<keyword evidence="2" id="KW-1185">Reference proteome</keyword>
<sequence>MGGQISSIARVLQQTTQSSESIQFLFLSGGRSINIGSIESRVRRQDLSCRPQKCLDPVEFSFRYTHYLSI</sequence>
<proteinExistence type="predicted"/>
<evidence type="ECO:0000313" key="1">
    <source>
        <dbReference type="EMBL" id="KAJ6790723.1"/>
    </source>
</evidence>
<evidence type="ECO:0000313" key="2">
    <source>
        <dbReference type="Proteomes" id="UP001140949"/>
    </source>
</evidence>
<dbReference type="EMBL" id="JANAVB010045020">
    <property type="protein sequence ID" value="KAJ6790723.1"/>
    <property type="molecule type" value="Genomic_DNA"/>
</dbReference>
<organism evidence="1 2">
    <name type="scientific">Iris pallida</name>
    <name type="common">Sweet iris</name>
    <dbReference type="NCBI Taxonomy" id="29817"/>
    <lineage>
        <taxon>Eukaryota</taxon>
        <taxon>Viridiplantae</taxon>
        <taxon>Streptophyta</taxon>
        <taxon>Embryophyta</taxon>
        <taxon>Tracheophyta</taxon>
        <taxon>Spermatophyta</taxon>
        <taxon>Magnoliopsida</taxon>
        <taxon>Liliopsida</taxon>
        <taxon>Asparagales</taxon>
        <taxon>Iridaceae</taxon>
        <taxon>Iridoideae</taxon>
        <taxon>Irideae</taxon>
        <taxon>Iris</taxon>
    </lineage>
</organism>
<gene>
    <name evidence="1" type="ORF">M6B38_247730</name>
</gene>
<protein>
    <submittedName>
        <fullName evidence="1">Uncharacterized protein</fullName>
    </submittedName>
</protein>